<sequence>MPKPAIKKTIQGIYEATFSEVGDQFLDVLVKEIAILFNVQTVMIHRLLSAKEFRDMKHSEGCPSIQLIKTPNAHLSADEQYLFIKACHSTLPQQPALAKYSAVALSSFPDNSPHIKTLEDAAHYVTQDASLSGTVYPSYSSFVGLRLDLDSREPIGLISIMHDKSLEKQQLDHISCILKAVQRRVTNEISRLRQRDNLIVIKNAALQDAEYKLRFLADMSHEIRTPLNAVVALTDLLLQEKQSLNEEQVEHLQVIQTSGNHLLTVINDILDFSKMNHGSKFKLEYRKFSLRKCIKDALNMARHQAANSQYPKQIHIVECPLEIKDDIPVPQLLQQLEASGILAHKHGTNQQTSLPFIWKVDPDIPDYLMGDSMRLTQILINLCSNAAKFTKQGGIHIKISKPDTDKSNFRERYDARVESVYQKYAMRRRKKAPMVTSSDSSDSCYYYETEDEQTVPQEDQNGRVVLEISVTDTGIGMPASRLPLLFKSFSQIDISTARKYGGTGLGLAISSMLVNRMGGGLWVESEEGVGSRFALTLPIAIAQDIPTSPSSSISSTESLCTPRPSEPKAQSTIQTNIHSHSHNLQHNNIPDTKSTASGLQNMISKTHRPETVPRKVQQEENLALEHPIKVLLAEDNILNQKIALSILKRLGYQDVTIASNGKEALDLILKQEFDVVFMDLYMPEMDGLEATRHIRQELKKNVYIIALTASASKQDRNICIESGMNDFISKPFTMTEMKAALRKVYTAK</sequence>
<dbReference type="PROSITE" id="PS50110">
    <property type="entry name" value="RESPONSE_REGULATORY"/>
    <property type="match status" value="1"/>
</dbReference>
<dbReference type="PANTHER" id="PTHR45339:SF1">
    <property type="entry name" value="HYBRID SIGNAL TRANSDUCTION HISTIDINE KINASE J"/>
    <property type="match status" value="1"/>
</dbReference>
<dbReference type="InterPro" id="IPR003661">
    <property type="entry name" value="HisK_dim/P_dom"/>
</dbReference>
<dbReference type="CDD" id="cd16922">
    <property type="entry name" value="HATPase_EvgS-ArcB-TorS-like"/>
    <property type="match status" value="1"/>
</dbReference>
<dbReference type="InterPro" id="IPR005467">
    <property type="entry name" value="His_kinase_dom"/>
</dbReference>
<feature type="compositionally biased region" description="Low complexity" evidence="4">
    <location>
        <begin position="547"/>
        <end position="556"/>
    </location>
</feature>
<evidence type="ECO:0000256" key="3">
    <source>
        <dbReference type="PROSITE-ProRule" id="PRU00169"/>
    </source>
</evidence>
<feature type="modified residue" description="4-aspartylphosphate" evidence="3">
    <location>
        <position position="679"/>
    </location>
</feature>
<dbReference type="GeneID" id="35442391"/>
<feature type="region of interest" description="Disordered" evidence="4">
    <location>
        <begin position="547"/>
        <end position="570"/>
    </location>
</feature>
<dbReference type="InterPro" id="IPR003594">
    <property type="entry name" value="HATPase_dom"/>
</dbReference>
<dbReference type="Gene3D" id="1.10.287.130">
    <property type="match status" value="1"/>
</dbReference>
<dbReference type="InterPro" id="IPR011006">
    <property type="entry name" value="CheY-like_superfamily"/>
</dbReference>
<evidence type="ECO:0008006" key="9">
    <source>
        <dbReference type="Google" id="ProtNLM"/>
    </source>
</evidence>
<dbReference type="CDD" id="cd00082">
    <property type="entry name" value="HisKA"/>
    <property type="match status" value="1"/>
</dbReference>
<evidence type="ECO:0000256" key="2">
    <source>
        <dbReference type="ARBA" id="ARBA00023012"/>
    </source>
</evidence>
<dbReference type="Gene3D" id="3.40.50.2300">
    <property type="match status" value="1"/>
</dbReference>
<evidence type="ECO:0000256" key="4">
    <source>
        <dbReference type="SAM" id="MobiDB-lite"/>
    </source>
</evidence>
<dbReference type="RefSeq" id="XP_023464333.1">
    <property type="nucleotide sequence ID" value="XM_023611401.1"/>
</dbReference>
<keyword evidence="8" id="KW-1185">Reference proteome</keyword>
<reference evidence="7 8" key="1">
    <citation type="journal article" date="2016" name="Proc. Natl. Acad. Sci. U.S.A.">
        <title>Lipid metabolic changes in an early divergent fungus govern the establishment of a mutualistic symbiosis with endobacteria.</title>
        <authorList>
            <person name="Lastovetsky O.A."/>
            <person name="Gaspar M.L."/>
            <person name="Mondo S.J."/>
            <person name="LaButti K.M."/>
            <person name="Sandor L."/>
            <person name="Grigoriev I.V."/>
            <person name="Henry S.A."/>
            <person name="Pawlowska T.E."/>
        </authorList>
    </citation>
    <scope>NUCLEOTIDE SEQUENCE [LARGE SCALE GENOMIC DNA]</scope>
    <source>
        <strain evidence="7 8">ATCC 52813</strain>
    </source>
</reference>
<dbReference type="InterPro" id="IPR001789">
    <property type="entry name" value="Sig_transdc_resp-reg_receiver"/>
</dbReference>
<dbReference type="Pfam" id="PF00512">
    <property type="entry name" value="HisKA"/>
    <property type="match status" value="1"/>
</dbReference>
<dbReference type="SMART" id="SM00388">
    <property type="entry name" value="HisKA"/>
    <property type="match status" value="1"/>
</dbReference>
<dbReference type="PRINTS" id="PR00344">
    <property type="entry name" value="BCTRLSENSOR"/>
</dbReference>
<dbReference type="PROSITE" id="PS50109">
    <property type="entry name" value="HIS_KIN"/>
    <property type="match status" value="1"/>
</dbReference>
<dbReference type="SUPFAM" id="SSF52172">
    <property type="entry name" value="CheY-like"/>
    <property type="match status" value="1"/>
</dbReference>
<keyword evidence="2" id="KW-0902">Two-component regulatory system</keyword>
<dbReference type="SUPFAM" id="SSF55874">
    <property type="entry name" value="ATPase domain of HSP90 chaperone/DNA topoisomerase II/histidine kinase"/>
    <property type="match status" value="1"/>
</dbReference>
<keyword evidence="1 3" id="KW-0597">Phosphoprotein</keyword>
<proteinExistence type="predicted"/>
<dbReference type="GO" id="GO:0000155">
    <property type="term" value="F:phosphorelay sensor kinase activity"/>
    <property type="evidence" value="ECO:0007669"/>
    <property type="project" value="InterPro"/>
</dbReference>
<dbReference type="CDD" id="cd17546">
    <property type="entry name" value="REC_hyHK_CKI1_RcsC-like"/>
    <property type="match status" value="1"/>
</dbReference>
<dbReference type="EMBL" id="KZ303854">
    <property type="protein sequence ID" value="PHZ10625.1"/>
    <property type="molecule type" value="Genomic_DNA"/>
</dbReference>
<dbReference type="Gene3D" id="3.30.565.10">
    <property type="entry name" value="Histidine kinase-like ATPase, C-terminal domain"/>
    <property type="match status" value="1"/>
</dbReference>
<dbReference type="SMART" id="SM00448">
    <property type="entry name" value="REC"/>
    <property type="match status" value="1"/>
</dbReference>
<dbReference type="SMART" id="SM00387">
    <property type="entry name" value="HATPase_c"/>
    <property type="match status" value="1"/>
</dbReference>
<dbReference type="Pfam" id="PF02518">
    <property type="entry name" value="HATPase_c"/>
    <property type="match status" value="1"/>
</dbReference>
<feature type="domain" description="Histidine kinase" evidence="5">
    <location>
        <begin position="218"/>
        <end position="541"/>
    </location>
</feature>
<dbReference type="STRING" id="1340429.A0A2G4SPF5"/>
<name>A0A2G4SPF5_RHIZD</name>
<feature type="domain" description="Response regulatory" evidence="6">
    <location>
        <begin position="629"/>
        <end position="745"/>
    </location>
</feature>
<dbReference type="Pfam" id="PF00072">
    <property type="entry name" value="Response_reg"/>
    <property type="match status" value="1"/>
</dbReference>
<accession>A0A2G4SPF5</accession>
<gene>
    <name evidence="7" type="ORF">RHIMIDRAFT_259363</name>
</gene>
<evidence type="ECO:0000259" key="6">
    <source>
        <dbReference type="PROSITE" id="PS50110"/>
    </source>
</evidence>
<dbReference type="SUPFAM" id="SSF47384">
    <property type="entry name" value="Homodimeric domain of signal transducing histidine kinase"/>
    <property type="match status" value="1"/>
</dbReference>
<dbReference type="InterPro" id="IPR036890">
    <property type="entry name" value="HATPase_C_sf"/>
</dbReference>
<protein>
    <recommendedName>
        <fullName evidence="9">Histidine kinase</fullName>
    </recommendedName>
</protein>
<evidence type="ECO:0000313" key="7">
    <source>
        <dbReference type="EMBL" id="PHZ10625.1"/>
    </source>
</evidence>
<evidence type="ECO:0000256" key="1">
    <source>
        <dbReference type="ARBA" id="ARBA00022553"/>
    </source>
</evidence>
<dbReference type="PANTHER" id="PTHR45339">
    <property type="entry name" value="HYBRID SIGNAL TRANSDUCTION HISTIDINE KINASE J"/>
    <property type="match status" value="1"/>
</dbReference>
<dbReference type="AlphaFoldDB" id="A0A2G4SPF5"/>
<evidence type="ECO:0000313" key="8">
    <source>
        <dbReference type="Proteomes" id="UP000242254"/>
    </source>
</evidence>
<dbReference type="Proteomes" id="UP000242254">
    <property type="component" value="Unassembled WGS sequence"/>
</dbReference>
<dbReference type="InterPro" id="IPR004358">
    <property type="entry name" value="Sig_transdc_His_kin-like_C"/>
</dbReference>
<dbReference type="InterPro" id="IPR036097">
    <property type="entry name" value="HisK_dim/P_sf"/>
</dbReference>
<evidence type="ECO:0000259" key="5">
    <source>
        <dbReference type="PROSITE" id="PS50109"/>
    </source>
</evidence>
<organism evidence="7 8">
    <name type="scientific">Rhizopus microsporus ATCC 52813</name>
    <dbReference type="NCBI Taxonomy" id="1340429"/>
    <lineage>
        <taxon>Eukaryota</taxon>
        <taxon>Fungi</taxon>
        <taxon>Fungi incertae sedis</taxon>
        <taxon>Mucoromycota</taxon>
        <taxon>Mucoromycotina</taxon>
        <taxon>Mucoromycetes</taxon>
        <taxon>Mucorales</taxon>
        <taxon>Mucorineae</taxon>
        <taxon>Rhizopodaceae</taxon>
        <taxon>Rhizopus</taxon>
    </lineage>
</organism>